<evidence type="ECO:0000313" key="3">
    <source>
        <dbReference type="Proteomes" id="UP000015106"/>
    </source>
</evidence>
<dbReference type="PANTHER" id="PTHR37182:SF2">
    <property type="entry name" value="F24J8.11 PROTEIN"/>
    <property type="match status" value="1"/>
</dbReference>
<proteinExistence type="predicted"/>
<dbReference type="EnsemblPlants" id="TuG1812G0500003348.01.T02">
    <property type="protein sequence ID" value="TuG1812G0500003348.01.T02"/>
    <property type="gene ID" value="TuG1812G0500003348.01"/>
</dbReference>
<protein>
    <submittedName>
        <fullName evidence="2">Uncharacterized protein</fullName>
    </submittedName>
</protein>
<dbReference type="EnsemblPlants" id="TuG1812G0500003348.01.T01">
    <property type="protein sequence ID" value="TuG1812G0500003348.01.T01"/>
    <property type="gene ID" value="TuG1812G0500003348.01"/>
</dbReference>
<accession>A0A8R7QHH7</accession>
<reference evidence="3" key="1">
    <citation type="journal article" date="2013" name="Nature">
        <title>Draft genome of the wheat A-genome progenitor Triticum urartu.</title>
        <authorList>
            <person name="Ling H.Q."/>
            <person name="Zhao S."/>
            <person name="Liu D."/>
            <person name="Wang J."/>
            <person name="Sun H."/>
            <person name="Zhang C."/>
            <person name="Fan H."/>
            <person name="Li D."/>
            <person name="Dong L."/>
            <person name="Tao Y."/>
            <person name="Gao C."/>
            <person name="Wu H."/>
            <person name="Li Y."/>
            <person name="Cui Y."/>
            <person name="Guo X."/>
            <person name="Zheng S."/>
            <person name="Wang B."/>
            <person name="Yu K."/>
            <person name="Liang Q."/>
            <person name="Yang W."/>
            <person name="Lou X."/>
            <person name="Chen J."/>
            <person name="Feng M."/>
            <person name="Jian J."/>
            <person name="Zhang X."/>
            <person name="Luo G."/>
            <person name="Jiang Y."/>
            <person name="Liu J."/>
            <person name="Wang Z."/>
            <person name="Sha Y."/>
            <person name="Zhang B."/>
            <person name="Wu H."/>
            <person name="Tang D."/>
            <person name="Shen Q."/>
            <person name="Xue P."/>
            <person name="Zou S."/>
            <person name="Wang X."/>
            <person name="Liu X."/>
            <person name="Wang F."/>
            <person name="Yang Y."/>
            <person name="An X."/>
            <person name="Dong Z."/>
            <person name="Zhang K."/>
            <person name="Zhang X."/>
            <person name="Luo M.C."/>
            <person name="Dvorak J."/>
            <person name="Tong Y."/>
            <person name="Wang J."/>
            <person name="Yang H."/>
            <person name="Li Z."/>
            <person name="Wang D."/>
            <person name="Zhang A."/>
            <person name="Wang J."/>
        </authorList>
    </citation>
    <scope>NUCLEOTIDE SEQUENCE</scope>
    <source>
        <strain evidence="3">cv. G1812</strain>
    </source>
</reference>
<dbReference type="Proteomes" id="UP000015106">
    <property type="component" value="Chromosome 5"/>
</dbReference>
<feature type="region of interest" description="Disordered" evidence="1">
    <location>
        <begin position="110"/>
        <end position="147"/>
    </location>
</feature>
<evidence type="ECO:0000313" key="2">
    <source>
        <dbReference type="EnsemblPlants" id="TuG1812G0500003348.01.T01"/>
    </source>
</evidence>
<reference evidence="2" key="3">
    <citation type="submission" date="2022-06" db="UniProtKB">
        <authorList>
            <consortium name="EnsemblPlants"/>
        </authorList>
    </citation>
    <scope>IDENTIFICATION</scope>
</reference>
<name>A0A8R7QHH7_TRIUA</name>
<keyword evidence="3" id="KW-1185">Reference proteome</keyword>
<evidence type="ECO:0000256" key="1">
    <source>
        <dbReference type="SAM" id="MobiDB-lite"/>
    </source>
</evidence>
<gene>
    <name evidence="2" type="primary">LOC125510036</name>
</gene>
<reference evidence="2" key="2">
    <citation type="submission" date="2018-03" db="EMBL/GenBank/DDBJ databases">
        <title>The Triticum urartu genome reveals the dynamic nature of wheat genome evolution.</title>
        <authorList>
            <person name="Ling H."/>
            <person name="Ma B."/>
            <person name="Shi X."/>
            <person name="Liu H."/>
            <person name="Dong L."/>
            <person name="Sun H."/>
            <person name="Cao Y."/>
            <person name="Gao Q."/>
            <person name="Zheng S."/>
            <person name="Li Y."/>
            <person name="Yu Y."/>
            <person name="Du H."/>
            <person name="Qi M."/>
            <person name="Li Y."/>
            <person name="Yu H."/>
            <person name="Cui Y."/>
            <person name="Wang N."/>
            <person name="Chen C."/>
            <person name="Wu H."/>
            <person name="Zhao Y."/>
            <person name="Zhang J."/>
            <person name="Li Y."/>
            <person name="Zhou W."/>
            <person name="Zhang B."/>
            <person name="Hu W."/>
            <person name="Eijk M."/>
            <person name="Tang J."/>
            <person name="Witsenboer H."/>
            <person name="Zhao S."/>
            <person name="Li Z."/>
            <person name="Zhang A."/>
            <person name="Wang D."/>
            <person name="Liang C."/>
        </authorList>
    </citation>
    <scope>NUCLEOTIDE SEQUENCE [LARGE SCALE GENOMIC DNA]</scope>
    <source>
        <strain evidence="2">cv. G1812</strain>
    </source>
</reference>
<organism evidence="2 3">
    <name type="scientific">Triticum urartu</name>
    <name type="common">Red wild einkorn</name>
    <name type="synonym">Crithodium urartu</name>
    <dbReference type="NCBI Taxonomy" id="4572"/>
    <lineage>
        <taxon>Eukaryota</taxon>
        <taxon>Viridiplantae</taxon>
        <taxon>Streptophyta</taxon>
        <taxon>Embryophyta</taxon>
        <taxon>Tracheophyta</taxon>
        <taxon>Spermatophyta</taxon>
        <taxon>Magnoliopsida</taxon>
        <taxon>Liliopsida</taxon>
        <taxon>Poales</taxon>
        <taxon>Poaceae</taxon>
        <taxon>BOP clade</taxon>
        <taxon>Pooideae</taxon>
        <taxon>Triticodae</taxon>
        <taxon>Triticeae</taxon>
        <taxon>Triticinae</taxon>
        <taxon>Triticum</taxon>
    </lineage>
</organism>
<dbReference type="PANTHER" id="PTHR37182">
    <property type="entry name" value="F24J8.11 PROTEIN"/>
    <property type="match status" value="1"/>
</dbReference>
<sequence>MTPPWGHVYLPPFGCICSLRDMHMLMPIAALHHTAAATQGRAMLHSMAPLHAAAATAQHAAVGAAPGRDAAPKKNGGCVPANRDTRRAFLSGVAIAAAGAGALLGHVDAAPAASKRRAPPPPSEEKEKKDPNLSGVQAKVLASRKRKEAMKEAVAKLREKGKEPADAASTVTGIKPRSTGAVVDFGLSPQLVKTSSFRFWRTSTRDKPSLLSSKLTHFFTSSFSSTANAPSLICMLSMFSIPSM</sequence>
<dbReference type="AlphaFoldDB" id="A0A8R7QHH7"/>
<dbReference type="Gramene" id="TuG1812G0500003348.01.T02">
    <property type="protein sequence ID" value="TuG1812G0500003348.01.T02"/>
    <property type="gene ID" value="TuG1812G0500003348.01"/>
</dbReference>
<dbReference type="Gramene" id="TuG1812G0500003348.01.T01">
    <property type="protein sequence ID" value="TuG1812G0500003348.01.T01"/>
    <property type="gene ID" value="TuG1812G0500003348.01"/>
</dbReference>